<gene>
    <name evidence="3" type="ORF">THAOC_02053</name>
</gene>
<dbReference type="SUPFAM" id="SSF48452">
    <property type="entry name" value="TPR-like"/>
    <property type="match status" value="1"/>
</dbReference>
<keyword evidence="2" id="KW-0732">Signal</keyword>
<dbReference type="OrthoDB" id="69177at2759"/>
<feature type="signal peptide" evidence="2">
    <location>
        <begin position="1"/>
        <end position="21"/>
    </location>
</feature>
<sequence>MTGKLFASAVAAASLFASCGAFQSSHTTRAHRASVSRGTRVRCSASQEPPPGEPPRQKKELSFSSILKAIDKDHYREASESCTYLAAERKGTTTTAAVEGNKERFLQPPRRRGLTDSAVVALRQVASSYFEANRDGPNNGALGQERVQLDAILGANLADFMNELNDTLQESVYTSIRSNWEDHQAFMDDSSLLSVTSATVFAGGGYAGARPAMTSLERDAGLFTVHIDLGGRDDIPGGNDAHGAIYADSLIGGMELPIFGPLMPGEMVIHRASERTSAIIVPAAIHDLAAKGMHSLDNHARRSIFKAAESSRHYALRLVVTARTENNDDSLTPEAPAEERSYWLRSIARFSDDRLRYLTLAGLMDSSDPETHLWLGFDYMSSDGNTNPGQRLRDLNKAVFHLQRASILSRNDPRVQYQLATALSAKMQCEEAVEDDILPVIEALERSTECESAAVKLGVSSVQDLLVGLNGLSENLCRIGDFNRALGSIDRWAEASSVRSNLAIEDLASQDDGACPEFESITANGGEGDTCRVFVRTRGDIAVFEPNDIRRLRLAADNMFASGLQTSRYTMQYEGNSEIHLDDLCASDPVLKGRIDTILQQKIYPLVRSAFADDGDTPVGPLCVYDSIFVRYNGDKAKAAGKIGASQPLHQDGGIYSVNIALNSHEDDDQNGCGFTGELNVGSPWAIERGMRLQSIGKQLRRDKLIPCLQLASNNDPTNSEQRYWLGDMADTSENRWREICGGVEFLEDSIQLNPSDARAHYHLGMAISTRHKYAMRTRRADELPPPKEAAESMIHALETAISLERRCLLYNCPNGINIGAAYLALGDFMLRLKSFDKAMSYLNLVEGAIQESGDAEEEWAKGMMDEVTSMMNFCNEEMAIIPKT</sequence>
<dbReference type="EMBL" id="AGNL01002457">
    <property type="protein sequence ID" value="EJK76200.1"/>
    <property type="molecule type" value="Genomic_DNA"/>
</dbReference>
<evidence type="ECO:0000256" key="2">
    <source>
        <dbReference type="SAM" id="SignalP"/>
    </source>
</evidence>
<name>K0TFV3_THAOC</name>
<reference evidence="3 4" key="1">
    <citation type="journal article" date="2012" name="Genome Biol.">
        <title>Genome and low-iron response of an oceanic diatom adapted to chronic iron limitation.</title>
        <authorList>
            <person name="Lommer M."/>
            <person name="Specht M."/>
            <person name="Roy A.S."/>
            <person name="Kraemer L."/>
            <person name="Andreson R."/>
            <person name="Gutowska M.A."/>
            <person name="Wolf J."/>
            <person name="Bergner S.V."/>
            <person name="Schilhabel M.B."/>
            <person name="Klostermeier U.C."/>
            <person name="Beiko R.G."/>
            <person name="Rosenstiel P."/>
            <person name="Hippler M."/>
            <person name="Laroche J."/>
        </authorList>
    </citation>
    <scope>NUCLEOTIDE SEQUENCE [LARGE SCALE GENOMIC DNA]</scope>
    <source>
        <strain evidence="3 4">CCMP1005</strain>
    </source>
</reference>
<proteinExistence type="predicted"/>
<protein>
    <submittedName>
        <fullName evidence="3">Uncharacterized protein</fullName>
    </submittedName>
</protein>
<keyword evidence="4" id="KW-1185">Reference proteome</keyword>
<evidence type="ECO:0000313" key="3">
    <source>
        <dbReference type="EMBL" id="EJK76200.1"/>
    </source>
</evidence>
<dbReference type="InterPro" id="IPR011990">
    <property type="entry name" value="TPR-like_helical_dom_sf"/>
</dbReference>
<feature type="region of interest" description="Disordered" evidence="1">
    <location>
        <begin position="27"/>
        <end position="60"/>
    </location>
</feature>
<evidence type="ECO:0000313" key="4">
    <source>
        <dbReference type="Proteomes" id="UP000266841"/>
    </source>
</evidence>
<accession>K0TFV3</accession>
<dbReference type="Proteomes" id="UP000266841">
    <property type="component" value="Unassembled WGS sequence"/>
</dbReference>
<dbReference type="PROSITE" id="PS51257">
    <property type="entry name" value="PROKAR_LIPOPROTEIN"/>
    <property type="match status" value="1"/>
</dbReference>
<organism evidence="3 4">
    <name type="scientific">Thalassiosira oceanica</name>
    <name type="common">Marine diatom</name>
    <dbReference type="NCBI Taxonomy" id="159749"/>
    <lineage>
        <taxon>Eukaryota</taxon>
        <taxon>Sar</taxon>
        <taxon>Stramenopiles</taxon>
        <taxon>Ochrophyta</taxon>
        <taxon>Bacillariophyta</taxon>
        <taxon>Coscinodiscophyceae</taxon>
        <taxon>Thalassiosirophycidae</taxon>
        <taxon>Thalassiosirales</taxon>
        <taxon>Thalassiosiraceae</taxon>
        <taxon>Thalassiosira</taxon>
    </lineage>
</organism>
<feature type="chain" id="PRO_5003837919" evidence="2">
    <location>
        <begin position="22"/>
        <end position="885"/>
    </location>
</feature>
<dbReference type="Gene3D" id="1.25.40.10">
    <property type="entry name" value="Tetratricopeptide repeat domain"/>
    <property type="match status" value="2"/>
</dbReference>
<dbReference type="OMA" id="CVYDSIF"/>
<comment type="caution">
    <text evidence="3">The sequence shown here is derived from an EMBL/GenBank/DDBJ whole genome shotgun (WGS) entry which is preliminary data.</text>
</comment>
<dbReference type="AlphaFoldDB" id="K0TFV3"/>
<dbReference type="eggNOG" id="ENOG502T3K1">
    <property type="taxonomic scope" value="Eukaryota"/>
</dbReference>
<evidence type="ECO:0000256" key="1">
    <source>
        <dbReference type="SAM" id="MobiDB-lite"/>
    </source>
</evidence>